<dbReference type="Proteomes" id="UP000009282">
    <property type="component" value="Chromosome"/>
</dbReference>
<dbReference type="GO" id="GO:0004029">
    <property type="term" value="F:aldehyde dehydrogenase (NAD+) activity"/>
    <property type="evidence" value="ECO:0007669"/>
    <property type="project" value="TreeGrafter"/>
</dbReference>
<name>G4QJ78_GLANF</name>
<dbReference type="GO" id="GO:0005737">
    <property type="term" value="C:cytoplasm"/>
    <property type="evidence" value="ECO:0007669"/>
    <property type="project" value="TreeGrafter"/>
</dbReference>
<dbReference type="InterPro" id="IPR036291">
    <property type="entry name" value="NAD(P)-bd_dom_sf"/>
</dbReference>
<dbReference type="AlphaFoldDB" id="G4QJ78"/>
<dbReference type="eggNOG" id="COG0451">
    <property type="taxonomic scope" value="Bacteria"/>
</dbReference>
<evidence type="ECO:0000313" key="3">
    <source>
        <dbReference type="Proteomes" id="UP000009282"/>
    </source>
</evidence>
<dbReference type="PANTHER" id="PTHR48079">
    <property type="entry name" value="PROTEIN YEEZ"/>
    <property type="match status" value="1"/>
</dbReference>
<dbReference type="SUPFAM" id="SSF51735">
    <property type="entry name" value="NAD(P)-binding Rossmann-fold domains"/>
    <property type="match status" value="1"/>
</dbReference>
<evidence type="ECO:0000259" key="1">
    <source>
        <dbReference type="Pfam" id="PF01370"/>
    </source>
</evidence>
<dbReference type="RefSeq" id="WP_014107821.1">
    <property type="nucleotide sequence ID" value="NC_016041.1"/>
</dbReference>
<reference evidence="2 3" key="1">
    <citation type="journal article" date="2011" name="J. Bacteriol.">
        <title>Complete genome sequence of seawater bacterium Glaciecola nitratireducens FR1064T.</title>
        <authorList>
            <person name="Bian F."/>
            <person name="Qin Q.L."/>
            <person name="Xie B.B."/>
            <person name="Shu Y.L."/>
            <person name="Zhang X.Y."/>
            <person name="Yu Y."/>
            <person name="Chen B."/>
            <person name="Chen X.L."/>
            <person name="Zhou B.C."/>
            <person name="Zhang Y.Z."/>
        </authorList>
    </citation>
    <scope>NUCLEOTIDE SEQUENCE [LARGE SCALE GENOMIC DNA]</scope>
    <source>
        <strain evidence="3">JCM 12485 / KCTC 12276 / FR1064</strain>
    </source>
</reference>
<protein>
    <submittedName>
        <fullName evidence="2">Nucleoside-diphosphate-sugar epimerase</fullName>
    </submittedName>
</protein>
<dbReference type="InterPro" id="IPR051783">
    <property type="entry name" value="NAD(P)-dependent_oxidoreduct"/>
</dbReference>
<dbReference type="PANTHER" id="PTHR48079:SF6">
    <property type="entry name" value="NAD(P)-BINDING DOMAIN-CONTAINING PROTEIN-RELATED"/>
    <property type="match status" value="1"/>
</dbReference>
<dbReference type="Pfam" id="PF01370">
    <property type="entry name" value="Epimerase"/>
    <property type="match status" value="1"/>
</dbReference>
<dbReference type="OrthoDB" id="751203at2"/>
<dbReference type="EMBL" id="CP003060">
    <property type="protein sequence ID" value="AEP28946.1"/>
    <property type="molecule type" value="Genomic_DNA"/>
</dbReference>
<gene>
    <name evidence="2" type="ordered locus">GNIT_0802</name>
</gene>
<dbReference type="InterPro" id="IPR001509">
    <property type="entry name" value="Epimerase_deHydtase"/>
</dbReference>
<organism evidence="2 3">
    <name type="scientific">Glaciecola nitratireducens (strain JCM 12485 / KCTC 12276 / FR1064)</name>
    <dbReference type="NCBI Taxonomy" id="1085623"/>
    <lineage>
        <taxon>Bacteria</taxon>
        <taxon>Pseudomonadati</taxon>
        <taxon>Pseudomonadota</taxon>
        <taxon>Gammaproteobacteria</taxon>
        <taxon>Alteromonadales</taxon>
        <taxon>Alteromonadaceae</taxon>
        <taxon>Brumicola</taxon>
    </lineage>
</organism>
<proteinExistence type="predicted"/>
<dbReference type="STRING" id="1085623.GNIT_0802"/>
<dbReference type="HOGENOM" id="CLU_007383_11_1_6"/>
<keyword evidence="3" id="KW-1185">Reference proteome</keyword>
<dbReference type="Gene3D" id="3.40.50.720">
    <property type="entry name" value="NAD(P)-binding Rossmann-like Domain"/>
    <property type="match status" value="1"/>
</dbReference>
<feature type="domain" description="NAD-dependent epimerase/dehydratase" evidence="1">
    <location>
        <begin position="5"/>
        <end position="220"/>
    </location>
</feature>
<evidence type="ECO:0000313" key="2">
    <source>
        <dbReference type="EMBL" id="AEP28946.1"/>
    </source>
</evidence>
<dbReference type="KEGG" id="gni:GNIT_0802"/>
<sequence>MHKHLIIGLGWLGAPLGLYFKSAGHTVAGTTRSAEKAGALASQGIQTVLFDLYENDVTDLPNELFQDAYVVINIPPGRKNFEPILFIERMKRLFNYAHQHAAVHICFISTTSVFGELEGRVTNGSPLAPSTASGNAHVELEQYLKGLALASGATLDKDLKANGFSCSVLRLAGLVGKDRHPITTLSQKSNITMGKNPVNLVHQEDVIQAISAVLRKSDEKVDDNQPGIFATGLFENNFYAANLCSLEHPSREQYYTWCAKQRGIRHPAFSPDNRTIINGKWIDAEKTVSELGLTLRYPSPYSML</sequence>
<accession>G4QJ78</accession>